<proteinExistence type="predicted"/>
<evidence type="ECO:0000313" key="5">
    <source>
        <dbReference type="Proteomes" id="UP000678276"/>
    </source>
</evidence>
<keyword evidence="2" id="KW-0812">Transmembrane</keyword>
<feature type="transmembrane region" description="Helical" evidence="2">
    <location>
        <begin position="34"/>
        <end position="55"/>
    </location>
</feature>
<evidence type="ECO:0000256" key="2">
    <source>
        <dbReference type="SAM" id="Phobius"/>
    </source>
</evidence>
<dbReference type="InterPro" id="IPR002477">
    <property type="entry name" value="Peptidoglycan-bd-like"/>
</dbReference>
<keyword evidence="2" id="KW-0472">Membrane</keyword>
<protein>
    <submittedName>
        <fullName evidence="4">Peptidoglycan-binding protein</fullName>
    </submittedName>
</protein>
<feature type="compositionally biased region" description="Low complexity" evidence="1">
    <location>
        <begin position="81"/>
        <end position="91"/>
    </location>
</feature>
<dbReference type="Proteomes" id="UP000678276">
    <property type="component" value="Unassembled WGS sequence"/>
</dbReference>
<comment type="caution">
    <text evidence="4">The sequence shown here is derived from an EMBL/GenBank/DDBJ whole genome shotgun (WGS) entry which is preliminary data.</text>
</comment>
<reference evidence="4 5" key="1">
    <citation type="submission" date="2021-04" db="EMBL/GenBank/DDBJ databases">
        <title>Whole genome sequence of Jiella sp. KSK16Y-1.</title>
        <authorList>
            <person name="Tuo L."/>
        </authorList>
    </citation>
    <scope>NUCLEOTIDE SEQUENCE [LARGE SCALE GENOMIC DNA]</scope>
    <source>
        <strain evidence="4 5">KSK16Y-1</strain>
    </source>
</reference>
<keyword evidence="2" id="KW-1133">Transmembrane helix</keyword>
<feature type="compositionally biased region" description="Low complexity" evidence="1">
    <location>
        <begin position="166"/>
        <end position="176"/>
    </location>
</feature>
<accession>A0ABS4BHI3</accession>
<feature type="compositionally biased region" description="Low complexity" evidence="1">
    <location>
        <begin position="111"/>
        <end position="121"/>
    </location>
</feature>
<dbReference type="EMBL" id="JAGJCF010000004">
    <property type="protein sequence ID" value="MBP0615651.1"/>
    <property type="molecule type" value="Genomic_DNA"/>
</dbReference>
<dbReference type="Gene3D" id="1.10.101.10">
    <property type="entry name" value="PGBD-like superfamily/PGBD"/>
    <property type="match status" value="1"/>
</dbReference>
<name>A0ABS4BHI3_9HYPH</name>
<keyword evidence="5" id="KW-1185">Reference proteome</keyword>
<evidence type="ECO:0000259" key="3">
    <source>
        <dbReference type="Pfam" id="PF01471"/>
    </source>
</evidence>
<dbReference type="InterPro" id="IPR036365">
    <property type="entry name" value="PGBD-like_sf"/>
</dbReference>
<dbReference type="Pfam" id="PF01471">
    <property type="entry name" value="PG_binding_1"/>
    <property type="match status" value="1"/>
</dbReference>
<organism evidence="4 5">
    <name type="scientific">Jiella mangrovi</name>
    <dbReference type="NCBI Taxonomy" id="2821407"/>
    <lineage>
        <taxon>Bacteria</taxon>
        <taxon>Pseudomonadati</taxon>
        <taxon>Pseudomonadota</taxon>
        <taxon>Alphaproteobacteria</taxon>
        <taxon>Hyphomicrobiales</taxon>
        <taxon>Aurantimonadaceae</taxon>
        <taxon>Jiella</taxon>
    </lineage>
</organism>
<evidence type="ECO:0000256" key="1">
    <source>
        <dbReference type="SAM" id="MobiDB-lite"/>
    </source>
</evidence>
<feature type="region of interest" description="Disordered" evidence="1">
    <location>
        <begin position="73"/>
        <end position="99"/>
    </location>
</feature>
<feature type="region of interest" description="Disordered" evidence="1">
    <location>
        <begin position="111"/>
        <end position="176"/>
    </location>
</feature>
<gene>
    <name evidence="4" type="ORF">J6595_08670</name>
</gene>
<dbReference type="RefSeq" id="WP_209594058.1">
    <property type="nucleotide sequence ID" value="NZ_JAGJCF010000004.1"/>
</dbReference>
<feature type="domain" description="Peptidoglycan binding-like" evidence="3">
    <location>
        <begin position="187"/>
        <end position="241"/>
    </location>
</feature>
<dbReference type="InterPro" id="IPR036366">
    <property type="entry name" value="PGBDSf"/>
</dbReference>
<evidence type="ECO:0000313" key="4">
    <source>
        <dbReference type="EMBL" id="MBP0615651.1"/>
    </source>
</evidence>
<feature type="compositionally biased region" description="Pro residues" evidence="1">
    <location>
        <begin position="136"/>
        <end position="146"/>
    </location>
</feature>
<sequence>MKKDARPEGLLDAVATLSTRGAMGALRAVARRPALSSGIAAFGVIFASVSINGLYEQSGRHPNPMLVTRKVQEPAPAENVASASSQAAQDAVRQPRSAALSQDRVAGAFARAAGEDASSAEATEKTASADRSGVPAPAPRPLPQPDPEQTASITAHQSGRVVPTPHAAARGHGAASSGRFASLSEAERVKRIQAALASAQVADLSVDGILGEKTKAAIRTFEALEGMDVTGKPDAKVLQRLAEIGLVQ</sequence>
<dbReference type="SUPFAM" id="SSF47090">
    <property type="entry name" value="PGBD-like"/>
    <property type="match status" value="1"/>
</dbReference>